<accession>A0A7X0STT5</accession>
<dbReference type="Gene3D" id="3.40.50.150">
    <property type="entry name" value="Vaccinia Virus protein VP39"/>
    <property type="match status" value="1"/>
</dbReference>
<feature type="domain" description="CheR-type methyltransferase" evidence="4">
    <location>
        <begin position="13"/>
        <end position="211"/>
    </location>
</feature>
<dbReference type="Pfam" id="PF01739">
    <property type="entry name" value="CheR"/>
    <property type="match status" value="1"/>
</dbReference>
<dbReference type="InterPro" id="IPR050903">
    <property type="entry name" value="Bact_Chemotaxis_MeTrfase"/>
</dbReference>
<evidence type="ECO:0000313" key="6">
    <source>
        <dbReference type="Proteomes" id="UP000564644"/>
    </source>
</evidence>
<dbReference type="Proteomes" id="UP000564644">
    <property type="component" value="Unassembled WGS sequence"/>
</dbReference>
<name>A0A7X0STT5_9BACL</name>
<dbReference type="SUPFAM" id="SSF53335">
    <property type="entry name" value="S-adenosyl-L-methionine-dependent methyltransferases"/>
    <property type="match status" value="1"/>
</dbReference>
<dbReference type="GO" id="GO:0032259">
    <property type="term" value="P:methylation"/>
    <property type="evidence" value="ECO:0007669"/>
    <property type="project" value="UniProtKB-KW"/>
</dbReference>
<dbReference type="SMART" id="SM00138">
    <property type="entry name" value="MeTrc"/>
    <property type="match status" value="1"/>
</dbReference>
<dbReference type="InterPro" id="IPR000780">
    <property type="entry name" value="CheR_MeTrfase"/>
</dbReference>
<dbReference type="RefSeq" id="WP_185133651.1">
    <property type="nucleotide sequence ID" value="NZ_JACJVO010000065.1"/>
</dbReference>
<dbReference type="PANTHER" id="PTHR24422:SF19">
    <property type="entry name" value="CHEMOTAXIS PROTEIN METHYLTRANSFERASE"/>
    <property type="match status" value="1"/>
</dbReference>
<comment type="caution">
    <text evidence="5">The sequence shown here is derived from an EMBL/GenBank/DDBJ whole genome shotgun (WGS) entry which is preliminary data.</text>
</comment>
<evidence type="ECO:0000259" key="4">
    <source>
        <dbReference type="PROSITE" id="PS50123"/>
    </source>
</evidence>
<dbReference type="PRINTS" id="PR00996">
    <property type="entry name" value="CHERMTFRASE"/>
</dbReference>
<sequence>MKRLRAMKLPKQTNPPIFMRGQAQFQYLRDWVLPYLERTRPNELRIWCADGGAGADPYTLAMLIADYFAEDKPSWRIRITATESSGLALGEAERGVYANENLVLLPPQWIGRYFRPVSAFESAVTDPVKADVRFAACPLHMEAVPGSLPFDIVLCRNMLSECMDRERLVRLLHAATAEGGYLVIGPTETLSPRSSGSFHCEMPSIYRKRGAERSAVPSRPLSIF</sequence>
<keyword evidence="1" id="KW-0489">Methyltransferase</keyword>
<reference evidence="5 6" key="1">
    <citation type="submission" date="2020-08" db="EMBL/GenBank/DDBJ databases">
        <title>Cohnella phylogeny.</title>
        <authorList>
            <person name="Dunlap C."/>
        </authorList>
    </citation>
    <scope>NUCLEOTIDE SEQUENCE [LARGE SCALE GENOMIC DNA]</scope>
    <source>
        <strain evidence="5 6">CBP 2801</strain>
    </source>
</reference>
<dbReference type="AlphaFoldDB" id="A0A7X0STT5"/>
<dbReference type="PROSITE" id="PS50123">
    <property type="entry name" value="CHER"/>
    <property type="match status" value="1"/>
</dbReference>
<evidence type="ECO:0000256" key="2">
    <source>
        <dbReference type="ARBA" id="ARBA00022679"/>
    </source>
</evidence>
<keyword evidence="6" id="KW-1185">Reference proteome</keyword>
<gene>
    <name evidence="5" type="ORF">H7C18_34385</name>
</gene>
<evidence type="ECO:0000313" key="5">
    <source>
        <dbReference type="EMBL" id="MBB6736007.1"/>
    </source>
</evidence>
<organism evidence="5 6">
    <name type="scientific">Cohnella zeiphila</name>
    <dbReference type="NCBI Taxonomy" id="2761120"/>
    <lineage>
        <taxon>Bacteria</taxon>
        <taxon>Bacillati</taxon>
        <taxon>Bacillota</taxon>
        <taxon>Bacilli</taxon>
        <taxon>Bacillales</taxon>
        <taxon>Paenibacillaceae</taxon>
        <taxon>Cohnella</taxon>
    </lineage>
</organism>
<dbReference type="InterPro" id="IPR029063">
    <property type="entry name" value="SAM-dependent_MTases_sf"/>
</dbReference>
<protein>
    <recommendedName>
        <fullName evidence="4">CheR-type methyltransferase domain-containing protein</fullName>
    </recommendedName>
</protein>
<proteinExistence type="predicted"/>
<keyword evidence="3" id="KW-0949">S-adenosyl-L-methionine</keyword>
<dbReference type="EMBL" id="JACJVO010000065">
    <property type="protein sequence ID" value="MBB6736007.1"/>
    <property type="molecule type" value="Genomic_DNA"/>
</dbReference>
<dbReference type="PANTHER" id="PTHR24422">
    <property type="entry name" value="CHEMOTAXIS PROTEIN METHYLTRANSFERASE"/>
    <property type="match status" value="1"/>
</dbReference>
<evidence type="ECO:0000256" key="3">
    <source>
        <dbReference type="ARBA" id="ARBA00022691"/>
    </source>
</evidence>
<dbReference type="GO" id="GO:0008757">
    <property type="term" value="F:S-adenosylmethionine-dependent methyltransferase activity"/>
    <property type="evidence" value="ECO:0007669"/>
    <property type="project" value="InterPro"/>
</dbReference>
<keyword evidence="2" id="KW-0808">Transferase</keyword>
<evidence type="ECO:0000256" key="1">
    <source>
        <dbReference type="ARBA" id="ARBA00022603"/>
    </source>
</evidence>
<dbReference type="InterPro" id="IPR022642">
    <property type="entry name" value="CheR_C"/>
</dbReference>